<proteinExistence type="predicted"/>
<dbReference type="Gene3D" id="3.40.50.1820">
    <property type="entry name" value="alpha/beta hydrolase"/>
    <property type="match status" value="1"/>
</dbReference>
<dbReference type="InterPro" id="IPR001375">
    <property type="entry name" value="Peptidase_S9_cat"/>
</dbReference>
<dbReference type="Proteomes" id="UP000007564">
    <property type="component" value="Chromosome"/>
</dbReference>
<name>A0A0C6P074_BORBO</name>
<sequence length="637" mass="71076">MLTLIKRTVLAAGLIGTTLGAAAQPPRAYPLKDFFRNPERGYFRLADDGKTLGFMQPVSIDGQPPRMNIYVQALADGVPAGEPRKLTSETARDISNFFWKGDDTVLYQKDFGGDENFHVLAVNARTGQVADLTPYEGVRASIEDDLPDDPDHVLISHNRRDPQVFDVYRVNVRTGAAELVAQNPGNVVGWQTDHAGKVRAAITSDGLNTTLLYRDDEAAPFRPLITTDYRVSVSPAFFTFDDRKLYALSNRGRDKLALVVIDPATPDVEQPVFEPDEVDLDAAGYSRKRKVLTVASYQTDKPRHRFFDAETEALYARLARALPGYDFALQGWNRDEDTFIVAAYNDRTPGSRYLYDARRDSLHKLADINPAIPEADMAPVRPVSYQSRDGLTIHGYLTLPAGRAPRNLACIVNPHGGPWARDGWGYNPEVQFLANRGFCVLQMNFRGSTGYGRKFWEAGFGQWGLKMQDDITDGVQWLIDQGIADPRRIGIYGGSYGGYATLAGVAFTPDLYAAAVDYVGVSNLFTFMNTIPPYWKPLLAKMQDMVGDPVRDKARLEATSPALHVDRIKTPLFIAQGAKDPRVNKAESDQVVQALRQRGVEVEYMVKDNEGHGFHNDENKFEFYAAMEKFFTEHLKP</sequence>
<keyword evidence="1" id="KW-0378">Hydrolase</keyword>
<dbReference type="GO" id="GO:0006508">
    <property type="term" value="P:proteolysis"/>
    <property type="evidence" value="ECO:0007669"/>
    <property type="project" value="InterPro"/>
</dbReference>
<reference evidence="4 5" key="1">
    <citation type="journal article" date="2012" name="BMC Genomics">
        <title>Comparative genomics of the classical Bordetella subspecies: the evolution and exchange of virulence-associated diversity amongst closely related pathogens.</title>
        <authorList>
            <person name="Park J."/>
            <person name="Zhang Y."/>
            <person name="Buboltz A.M."/>
            <person name="Zhang X."/>
            <person name="Schuster S.C."/>
            <person name="Ahuja U."/>
            <person name="Liu M."/>
            <person name="Miller J.F."/>
            <person name="Sebaihia M."/>
            <person name="Bentley S.D."/>
            <person name="Parkhill J."/>
            <person name="Harvill E.T."/>
        </authorList>
    </citation>
    <scope>NUCLEOTIDE SEQUENCE [LARGE SCALE GENOMIC DNA]</scope>
    <source>
        <strain evidence="4 5">253</strain>
    </source>
</reference>
<dbReference type="OrthoDB" id="4269629at2"/>
<dbReference type="PANTHER" id="PTHR42776:SF27">
    <property type="entry name" value="DIPEPTIDYL PEPTIDASE FAMILY MEMBER 6"/>
    <property type="match status" value="1"/>
</dbReference>
<evidence type="ECO:0000313" key="5">
    <source>
        <dbReference type="Proteomes" id="UP000007564"/>
    </source>
</evidence>
<dbReference type="KEGG" id="bbh:BN112_0898"/>
<dbReference type="RefSeq" id="WP_003810859.1">
    <property type="nucleotide sequence ID" value="NC_019382.1"/>
</dbReference>
<evidence type="ECO:0000256" key="2">
    <source>
        <dbReference type="SAM" id="SignalP"/>
    </source>
</evidence>
<dbReference type="EMBL" id="HE965806">
    <property type="protein sequence ID" value="CCJ52816.1"/>
    <property type="molecule type" value="Genomic_DNA"/>
</dbReference>
<dbReference type="Pfam" id="PF00326">
    <property type="entry name" value="Peptidase_S9"/>
    <property type="match status" value="1"/>
</dbReference>
<dbReference type="GeneID" id="69600856"/>
<evidence type="ECO:0000256" key="1">
    <source>
        <dbReference type="ARBA" id="ARBA00022801"/>
    </source>
</evidence>
<dbReference type="AlphaFoldDB" id="A0A0C6P074"/>
<accession>A0A0C6P074</accession>
<dbReference type="GO" id="GO:0004252">
    <property type="term" value="F:serine-type endopeptidase activity"/>
    <property type="evidence" value="ECO:0007669"/>
    <property type="project" value="TreeGrafter"/>
</dbReference>
<protein>
    <submittedName>
        <fullName evidence="4">Putative peptidase</fullName>
    </submittedName>
</protein>
<dbReference type="InterPro" id="IPR029058">
    <property type="entry name" value="AB_hydrolase_fold"/>
</dbReference>
<feature type="signal peptide" evidence="2">
    <location>
        <begin position="1"/>
        <end position="23"/>
    </location>
</feature>
<feature type="domain" description="Peptidase S9 prolyl oligopeptidase catalytic" evidence="3">
    <location>
        <begin position="425"/>
        <end position="636"/>
    </location>
</feature>
<dbReference type="SUPFAM" id="SSF50993">
    <property type="entry name" value="Peptidase/esterase 'gauge' domain"/>
    <property type="match status" value="1"/>
</dbReference>
<organism evidence="4 5">
    <name type="scientific">Bordetella bronchiseptica 253</name>
    <dbReference type="NCBI Taxonomy" id="568707"/>
    <lineage>
        <taxon>Bacteria</taxon>
        <taxon>Pseudomonadati</taxon>
        <taxon>Pseudomonadota</taxon>
        <taxon>Betaproteobacteria</taxon>
        <taxon>Burkholderiales</taxon>
        <taxon>Alcaligenaceae</taxon>
        <taxon>Bordetella</taxon>
    </lineage>
</organism>
<dbReference type="PANTHER" id="PTHR42776">
    <property type="entry name" value="SERINE PEPTIDASE S9 FAMILY MEMBER"/>
    <property type="match status" value="1"/>
</dbReference>
<dbReference type="Gene3D" id="2.120.10.30">
    <property type="entry name" value="TolB, C-terminal domain"/>
    <property type="match status" value="1"/>
</dbReference>
<gene>
    <name evidence="4" type="ORF">BN112_0898</name>
</gene>
<dbReference type="HOGENOM" id="CLU_008615_3_1_4"/>
<dbReference type="InterPro" id="IPR011042">
    <property type="entry name" value="6-blade_b-propeller_TolB-like"/>
</dbReference>
<evidence type="ECO:0000313" key="4">
    <source>
        <dbReference type="EMBL" id="CCJ52816.1"/>
    </source>
</evidence>
<evidence type="ECO:0000259" key="3">
    <source>
        <dbReference type="Pfam" id="PF00326"/>
    </source>
</evidence>
<feature type="chain" id="PRO_5002189744" evidence="2">
    <location>
        <begin position="24"/>
        <end position="637"/>
    </location>
</feature>
<dbReference type="SUPFAM" id="SSF53474">
    <property type="entry name" value="alpha/beta-Hydrolases"/>
    <property type="match status" value="1"/>
</dbReference>
<keyword evidence="2" id="KW-0732">Signal</keyword>